<evidence type="ECO:0000313" key="9">
    <source>
        <dbReference type="Proteomes" id="UP000635606"/>
    </source>
</evidence>
<dbReference type="Pfam" id="PF05223">
    <property type="entry name" value="MecA_N"/>
    <property type="match status" value="1"/>
</dbReference>
<accession>A0A8J3ZRK7</accession>
<dbReference type="InterPro" id="IPR007887">
    <property type="entry name" value="MecA_N"/>
</dbReference>
<keyword evidence="8" id="KW-0132">Cell division</keyword>
<feature type="chain" id="PRO_5035310423" evidence="4">
    <location>
        <begin position="25"/>
        <end position="630"/>
    </location>
</feature>
<dbReference type="SUPFAM" id="SSF56519">
    <property type="entry name" value="Penicillin binding protein dimerisation domain"/>
    <property type="match status" value="1"/>
</dbReference>
<dbReference type="InterPro" id="IPR005311">
    <property type="entry name" value="PBP_dimer"/>
</dbReference>
<dbReference type="PANTHER" id="PTHR30627:SF24">
    <property type="entry name" value="PENICILLIN-BINDING PROTEIN 4B"/>
    <property type="match status" value="1"/>
</dbReference>
<dbReference type="GO" id="GO:0046677">
    <property type="term" value="P:response to antibiotic"/>
    <property type="evidence" value="ECO:0007669"/>
    <property type="project" value="InterPro"/>
</dbReference>
<dbReference type="GO" id="GO:0071972">
    <property type="term" value="F:peptidoglycan L,D-transpeptidase activity"/>
    <property type="evidence" value="ECO:0007669"/>
    <property type="project" value="TreeGrafter"/>
</dbReference>
<evidence type="ECO:0000259" key="5">
    <source>
        <dbReference type="Pfam" id="PF00905"/>
    </source>
</evidence>
<feature type="domain" description="NTF2-like N-terminal transpeptidase" evidence="7">
    <location>
        <begin position="29"/>
        <end position="139"/>
    </location>
</feature>
<dbReference type="EMBL" id="BOPH01000057">
    <property type="protein sequence ID" value="GIJ69214.1"/>
    <property type="molecule type" value="Genomic_DNA"/>
</dbReference>
<dbReference type="Proteomes" id="UP000635606">
    <property type="component" value="Unassembled WGS sequence"/>
</dbReference>
<evidence type="ECO:0000259" key="6">
    <source>
        <dbReference type="Pfam" id="PF03717"/>
    </source>
</evidence>
<dbReference type="InterPro" id="IPR001460">
    <property type="entry name" value="PCN-bd_Tpept"/>
</dbReference>
<keyword evidence="8" id="KW-0131">Cell cycle</keyword>
<comment type="subcellular location">
    <subcellularLocation>
        <location evidence="1">Membrane</location>
    </subcellularLocation>
</comment>
<keyword evidence="3" id="KW-0472">Membrane</keyword>
<evidence type="ECO:0000313" key="8">
    <source>
        <dbReference type="EMBL" id="GIJ69214.1"/>
    </source>
</evidence>
<dbReference type="Gene3D" id="3.90.1310.10">
    <property type="entry name" value="Penicillin-binding protein 2a (Domain 2)"/>
    <property type="match status" value="1"/>
</dbReference>
<name>A0A8J3ZRK7_9ACTN</name>
<feature type="domain" description="Penicillin-binding protein transpeptidase" evidence="5">
    <location>
        <begin position="351"/>
        <end position="624"/>
    </location>
</feature>
<evidence type="ECO:0000256" key="1">
    <source>
        <dbReference type="ARBA" id="ARBA00004370"/>
    </source>
</evidence>
<gene>
    <name evidence="8" type="ORF">Voc01_041310</name>
</gene>
<keyword evidence="9" id="KW-1185">Reference proteome</keyword>
<comment type="caution">
    <text evidence="8">The sequence shown here is derived from an EMBL/GenBank/DDBJ whole genome shotgun (WGS) entry which is preliminary data.</text>
</comment>
<reference evidence="8" key="1">
    <citation type="submission" date="2021-01" db="EMBL/GenBank/DDBJ databases">
        <title>Whole genome shotgun sequence of Virgisporangium ochraceum NBRC 16418.</title>
        <authorList>
            <person name="Komaki H."/>
            <person name="Tamura T."/>
        </authorList>
    </citation>
    <scope>NUCLEOTIDE SEQUENCE</scope>
    <source>
        <strain evidence="8">NBRC 16418</strain>
    </source>
</reference>
<dbReference type="InterPro" id="IPR012338">
    <property type="entry name" value="Beta-lactam/transpept-like"/>
</dbReference>
<keyword evidence="4" id="KW-0732">Signal</keyword>
<protein>
    <submittedName>
        <fullName evidence="8">Cell division protein FtsI</fullName>
    </submittedName>
</protein>
<dbReference type="SUPFAM" id="SSF56601">
    <property type="entry name" value="beta-lactamase/transpeptidase-like"/>
    <property type="match status" value="1"/>
</dbReference>
<comment type="similarity">
    <text evidence="2">Belongs to the transpeptidase family.</text>
</comment>
<feature type="signal peptide" evidence="4">
    <location>
        <begin position="1"/>
        <end position="24"/>
    </location>
</feature>
<feature type="domain" description="Penicillin-binding protein dimerisation" evidence="6">
    <location>
        <begin position="149"/>
        <end position="307"/>
    </location>
</feature>
<evidence type="ECO:0000256" key="3">
    <source>
        <dbReference type="ARBA" id="ARBA00023136"/>
    </source>
</evidence>
<evidence type="ECO:0000256" key="2">
    <source>
        <dbReference type="ARBA" id="ARBA00007171"/>
    </source>
</evidence>
<dbReference type="InterPro" id="IPR036138">
    <property type="entry name" value="PBP_dimer_sf"/>
</dbReference>
<evidence type="ECO:0000259" key="7">
    <source>
        <dbReference type="Pfam" id="PF05223"/>
    </source>
</evidence>
<dbReference type="Pfam" id="PF00905">
    <property type="entry name" value="Transpeptidase"/>
    <property type="match status" value="1"/>
</dbReference>
<sequence>MTFKRLIGTLAMVVLVGGTLTACGEDDGAEKALRGFVSAWESGKLAGRKLADSNGVALSGDTAQAELTKTEGELASRRPKVSIKGKPDIRDTSATATVTVAWPVTDAATWTYDSTIRLVKRKDDWLPVFAPQTIVPNLPTGATLKRVEQAPDRGAVLDGAGQPLVSNRTVVIVGVEPQRITNQDVLIGVLTSIFQQINVSVDLTSLPERIRTAASPAAFIEVVTLRKEVYDRVRTDLREVQGTVFREATQPLAPTAQFARALLGQTGEVTKEILDKNPGRYRTGDRVGLNGLQQKYDQRLRGSPGIAVKAGNETLFTAPQSPGPPVKTTLDVKTQNAADAALAGETRRSALVAVRVSDGAVLAVANGPTGSNLNLAFTAQVPPGSTFKMVSTYGLLDNGSVTLDTPVGCPATTAVEGRTFKNSDGLGDLGTVPMRTAFAKSCNTAFVTFAPKLGTDGLAKAGTALGLGVPWDLGIDVFSGKVSTGGSAAEQAAAAFGQGTTLVSPIAMAGAAAAVARGRWKQPVLVTDPAPANPAPDGPELKAGTLEPLRTMMREVVTSGSAVALKGLGGAPLHGKTGTAEFDSADPTKTHAWFIGWKGDVAFAVFVENGGGGAATAVPLAGKFLQTLGV</sequence>
<dbReference type="AlphaFoldDB" id="A0A8J3ZRK7"/>
<dbReference type="GO" id="GO:0005886">
    <property type="term" value="C:plasma membrane"/>
    <property type="evidence" value="ECO:0007669"/>
    <property type="project" value="TreeGrafter"/>
</dbReference>
<dbReference type="Pfam" id="PF03717">
    <property type="entry name" value="PBP_dimer"/>
    <property type="match status" value="1"/>
</dbReference>
<dbReference type="Gene3D" id="3.30.1390.30">
    <property type="entry name" value="Penicillin-binding protein 2a, domain 3"/>
    <property type="match status" value="1"/>
</dbReference>
<evidence type="ECO:0000256" key="4">
    <source>
        <dbReference type="SAM" id="SignalP"/>
    </source>
</evidence>
<dbReference type="InterPro" id="IPR050515">
    <property type="entry name" value="Beta-lactam/transpept"/>
</dbReference>
<proteinExistence type="inferred from homology"/>
<dbReference type="GO" id="GO:0051301">
    <property type="term" value="P:cell division"/>
    <property type="evidence" value="ECO:0007669"/>
    <property type="project" value="UniProtKB-KW"/>
</dbReference>
<dbReference type="RefSeq" id="WP_239160352.1">
    <property type="nucleotide sequence ID" value="NZ_BOPH01000057.1"/>
</dbReference>
<dbReference type="GO" id="GO:0008658">
    <property type="term" value="F:penicillin binding"/>
    <property type="evidence" value="ECO:0007669"/>
    <property type="project" value="InterPro"/>
</dbReference>
<dbReference type="PANTHER" id="PTHR30627">
    <property type="entry name" value="PEPTIDOGLYCAN D,D-TRANSPEPTIDASE"/>
    <property type="match status" value="1"/>
</dbReference>
<organism evidence="8 9">
    <name type="scientific">Virgisporangium ochraceum</name>
    <dbReference type="NCBI Taxonomy" id="65505"/>
    <lineage>
        <taxon>Bacteria</taxon>
        <taxon>Bacillati</taxon>
        <taxon>Actinomycetota</taxon>
        <taxon>Actinomycetes</taxon>
        <taxon>Micromonosporales</taxon>
        <taxon>Micromonosporaceae</taxon>
        <taxon>Virgisporangium</taxon>
    </lineage>
</organism>
<dbReference type="GO" id="GO:0071555">
    <property type="term" value="P:cell wall organization"/>
    <property type="evidence" value="ECO:0007669"/>
    <property type="project" value="TreeGrafter"/>
</dbReference>
<dbReference type="Gene3D" id="3.40.710.10">
    <property type="entry name" value="DD-peptidase/beta-lactamase superfamily"/>
    <property type="match status" value="1"/>
</dbReference>